<evidence type="ECO:0000256" key="2">
    <source>
        <dbReference type="ARBA" id="ARBA00022723"/>
    </source>
</evidence>
<dbReference type="PROSITE" id="PS50805">
    <property type="entry name" value="KRAB"/>
    <property type="match status" value="1"/>
</dbReference>
<dbReference type="InParanoid" id="A0A2Y9G0D8"/>
<dbReference type="SUPFAM" id="SSF57667">
    <property type="entry name" value="beta-beta-alpha zinc fingers"/>
    <property type="match status" value="2"/>
</dbReference>
<keyword evidence="2" id="KW-0479">Metal-binding</keyword>
<evidence type="ECO:0000256" key="9">
    <source>
        <dbReference type="ARBA" id="ARBA00023242"/>
    </source>
</evidence>
<feature type="compositionally biased region" description="Low complexity" evidence="12">
    <location>
        <begin position="429"/>
        <end position="439"/>
    </location>
</feature>
<dbReference type="FunFam" id="1.10.4020.10:FF:000001">
    <property type="entry name" value="zinc finger protein 263 isoform X1"/>
    <property type="match status" value="1"/>
</dbReference>
<keyword evidence="4 10" id="KW-0863">Zinc-finger</keyword>
<feature type="domain" description="SCAN box" evidence="14">
    <location>
        <begin position="197"/>
        <end position="278"/>
    </location>
</feature>
<comment type="subcellular location">
    <subcellularLocation>
        <location evidence="1 11">Nucleus</location>
    </subcellularLocation>
</comment>
<evidence type="ECO:0000256" key="8">
    <source>
        <dbReference type="ARBA" id="ARBA00023163"/>
    </source>
</evidence>
<dbReference type="GO" id="GO:0008270">
    <property type="term" value="F:zinc ion binding"/>
    <property type="evidence" value="ECO:0007669"/>
    <property type="project" value="UniProtKB-KW"/>
</dbReference>
<dbReference type="PANTHER" id="PTHR45935:SF27">
    <property type="entry name" value="ZINC FINGER PROTEIN 446"/>
    <property type="match status" value="1"/>
</dbReference>
<reference evidence="17" key="1">
    <citation type="submission" date="2025-08" db="UniProtKB">
        <authorList>
            <consortium name="RefSeq"/>
        </authorList>
    </citation>
    <scope>IDENTIFICATION</scope>
</reference>
<evidence type="ECO:0000256" key="7">
    <source>
        <dbReference type="ARBA" id="ARBA00023125"/>
    </source>
</evidence>
<dbReference type="FunFam" id="3.30.160.60:FF:000322">
    <property type="entry name" value="GDNF-inducible zinc finger protein 1"/>
    <property type="match status" value="1"/>
</dbReference>
<dbReference type="Pfam" id="PF00096">
    <property type="entry name" value="zf-C2H2"/>
    <property type="match status" value="1"/>
</dbReference>
<dbReference type="GO" id="GO:0005634">
    <property type="term" value="C:nucleus"/>
    <property type="evidence" value="ECO:0007669"/>
    <property type="project" value="UniProtKB-SubCell"/>
</dbReference>
<evidence type="ECO:0000256" key="10">
    <source>
        <dbReference type="PROSITE-ProRule" id="PRU00042"/>
    </source>
</evidence>
<evidence type="ECO:0000256" key="12">
    <source>
        <dbReference type="SAM" id="MobiDB-lite"/>
    </source>
</evidence>
<evidence type="ECO:0000259" key="13">
    <source>
        <dbReference type="PROSITE" id="PS50157"/>
    </source>
</evidence>
<proteinExistence type="predicted"/>
<dbReference type="InterPro" id="IPR050916">
    <property type="entry name" value="SCAN-C2H2_zinc_finger"/>
</dbReference>
<dbReference type="STRING" id="127582.A0A2Y9G0D8"/>
<dbReference type="GO" id="GO:0006355">
    <property type="term" value="P:regulation of DNA-templated transcription"/>
    <property type="evidence" value="ECO:0007669"/>
    <property type="project" value="InterPro"/>
</dbReference>
<dbReference type="Gene3D" id="3.30.160.60">
    <property type="entry name" value="Classic Zinc Finger"/>
    <property type="match status" value="3"/>
</dbReference>
<sequence>MACGAGAAPFPGSGVRGTGAVLEESELCLRTEDVRNARRLRTLVRSLKKLVKLHRVLNRVSCERKFVSMGRTRENPCREFFKYEKIENKSTCKICNTDMVGDHAANLERHLKRHHTDEYNAVQSKKTKKIEESVRSVPNKQQKTLDEFAEYAVPECLKVPPGSSNKTSHTRMPSPLGPLRLSPVDPTATLEELEAARLSFRQFRYQEAAGPHEALARLRELCHQWLRPEVHSKEQILELLVLEQFLGVLPPEIQAWVREQLPGSPEEAVALVEELQHDPGRLLGWITAHVLGREVLPAAQKTEESSGSPLPSGTVEPSGPAPGEGPQVAQMEGPAQLICSVKKEPDADGQEMAPPGPLLPAQSPERRLEHQKPTSTSFLPPRIQEEWGLLDPSQKELYWDAMLEKYGTVVSLGMPPPRPEAQALAQLGAPHAGTHAGTGSRPGLRPGDEGESPREAPPGCAEARPQWGPATVLVPLPQAPLAQGRATSPGPGPEPGALRRKAYTCEQCGRGFDWKSVFVIHRRGHAGGQQVMGDAGRPPPNPRETLRHPRRVPVGPHSYPCEECGRSFSWKSQLVIHRKSHVGQRRHFCGDCGRGFDWKSQLVIHRKSHQPEAP</sequence>
<accession>A0A2Y9G0D8</accession>
<dbReference type="FunCoup" id="A0A2Y9G0D8">
    <property type="interactions" value="274"/>
</dbReference>
<dbReference type="AlphaFoldDB" id="A0A2Y9G0D8"/>
<dbReference type="FunFam" id="3.30.160.60:FF:000340">
    <property type="entry name" value="zinc finger protein 473 isoform X1"/>
    <property type="match status" value="1"/>
</dbReference>
<evidence type="ECO:0000259" key="15">
    <source>
        <dbReference type="PROSITE" id="PS50805"/>
    </source>
</evidence>
<dbReference type="Proteomes" id="UP000248480">
    <property type="component" value="Unplaced"/>
</dbReference>
<dbReference type="CDD" id="cd07936">
    <property type="entry name" value="SCAN"/>
    <property type="match status" value="1"/>
</dbReference>
<dbReference type="Pfam" id="PF02023">
    <property type="entry name" value="SCAN"/>
    <property type="match status" value="1"/>
</dbReference>
<dbReference type="PROSITE" id="PS00028">
    <property type="entry name" value="ZINC_FINGER_C2H2_1"/>
    <property type="match status" value="3"/>
</dbReference>
<gene>
    <name evidence="17" type="primary">ZNF446</name>
</gene>
<evidence type="ECO:0000256" key="5">
    <source>
        <dbReference type="ARBA" id="ARBA00022833"/>
    </source>
</evidence>
<feature type="region of interest" description="Disordered" evidence="12">
    <location>
        <begin position="345"/>
        <end position="380"/>
    </location>
</feature>
<evidence type="ECO:0000256" key="6">
    <source>
        <dbReference type="ARBA" id="ARBA00023015"/>
    </source>
</evidence>
<dbReference type="PROSITE" id="PS50157">
    <property type="entry name" value="ZINC_FINGER_C2H2_2"/>
    <property type="match status" value="3"/>
</dbReference>
<feature type="compositionally biased region" description="Polar residues" evidence="12">
    <location>
        <begin position="162"/>
        <end position="171"/>
    </location>
</feature>
<feature type="domain" description="C2H2-type" evidence="13">
    <location>
        <begin position="503"/>
        <end position="530"/>
    </location>
</feature>
<dbReference type="KEGG" id="tmu:105756822"/>
<keyword evidence="3" id="KW-0677">Repeat</keyword>
<dbReference type="RefSeq" id="XP_012414054.2">
    <property type="nucleotide sequence ID" value="XM_012558600.2"/>
</dbReference>
<dbReference type="InterPro" id="IPR001909">
    <property type="entry name" value="KRAB"/>
</dbReference>
<dbReference type="Gene3D" id="1.10.4020.10">
    <property type="entry name" value="DNA breaking-rejoining enzymes"/>
    <property type="match status" value="1"/>
</dbReference>
<evidence type="ECO:0000256" key="11">
    <source>
        <dbReference type="PROSITE-ProRule" id="PRU00187"/>
    </source>
</evidence>
<evidence type="ECO:0000313" key="16">
    <source>
        <dbReference type="Proteomes" id="UP000248480"/>
    </source>
</evidence>
<feature type="region of interest" description="Disordered" evidence="12">
    <location>
        <begin position="119"/>
        <end position="138"/>
    </location>
</feature>
<dbReference type="GO" id="GO:0003677">
    <property type="term" value="F:DNA binding"/>
    <property type="evidence" value="ECO:0007669"/>
    <property type="project" value="UniProtKB-KW"/>
</dbReference>
<dbReference type="SMART" id="SM00355">
    <property type="entry name" value="ZnF_C2H2"/>
    <property type="match status" value="4"/>
</dbReference>
<feature type="domain" description="KRAB" evidence="15">
    <location>
        <begin position="373"/>
        <end position="455"/>
    </location>
</feature>
<keyword evidence="9 11" id="KW-0539">Nucleus</keyword>
<keyword evidence="6" id="KW-0805">Transcription regulation</keyword>
<organism evidence="16 17">
    <name type="scientific">Trichechus manatus latirostris</name>
    <name type="common">Florida manatee</name>
    <dbReference type="NCBI Taxonomy" id="127582"/>
    <lineage>
        <taxon>Eukaryota</taxon>
        <taxon>Metazoa</taxon>
        <taxon>Chordata</taxon>
        <taxon>Craniata</taxon>
        <taxon>Vertebrata</taxon>
        <taxon>Euteleostomi</taxon>
        <taxon>Mammalia</taxon>
        <taxon>Eutheria</taxon>
        <taxon>Afrotheria</taxon>
        <taxon>Sirenia</taxon>
        <taxon>Trichechidae</taxon>
        <taxon>Trichechus</taxon>
    </lineage>
</organism>
<feature type="region of interest" description="Disordered" evidence="12">
    <location>
        <begin position="429"/>
        <end position="466"/>
    </location>
</feature>
<feature type="domain" description="C2H2-type" evidence="13">
    <location>
        <begin position="587"/>
        <end position="614"/>
    </location>
</feature>
<feature type="region of interest" description="Disordered" evidence="12">
    <location>
        <begin position="527"/>
        <end position="547"/>
    </location>
</feature>
<keyword evidence="16" id="KW-1185">Reference proteome</keyword>
<dbReference type="InterPro" id="IPR038269">
    <property type="entry name" value="SCAN_sf"/>
</dbReference>
<evidence type="ECO:0000259" key="14">
    <source>
        <dbReference type="PROSITE" id="PS50804"/>
    </source>
</evidence>
<dbReference type="PROSITE" id="PS50804">
    <property type="entry name" value="SCAN_BOX"/>
    <property type="match status" value="1"/>
</dbReference>
<keyword evidence="7" id="KW-0238">DNA-binding</keyword>
<dbReference type="InterPro" id="IPR036051">
    <property type="entry name" value="KRAB_dom_sf"/>
</dbReference>
<keyword evidence="5" id="KW-0862">Zinc</keyword>
<dbReference type="GeneID" id="105756822"/>
<dbReference type="SMART" id="SM00431">
    <property type="entry name" value="SCAN"/>
    <property type="match status" value="1"/>
</dbReference>
<evidence type="ECO:0000256" key="1">
    <source>
        <dbReference type="ARBA" id="ARBA00004123"/>
    </source>
</evidence>
<dbReference type="CDD" id="cd07765">
    <property type="entry name" value="KRAB_A-box"/>
    <property type="match status" value="1"/>
</dbReference>
<dbReference type="Pfam" id="PF01352">
    <property type="entry name" value="KRAB"/>
    <property type="match status" value="1"/>
</dbReference>
<evidence type="ECO:0000313" key="17">
    <source>
        <dbReference type="RefSeq" id="XP_012414054.2"/>
    </source>
</evidence>
<dbReference type="SMART" id="SM00349">
    <property type="entry name" value="KRAB"/>
    <property type="match status" value="1"/>
</dbReference>
<evidence type="ECO:0000256" key="3">
    <source>
        <dbReference type="ARBA" id="ARBA00022737"/>
    </source>
</evidence>
<feature type="domain" description="C2H2-type" evidence="13">
    <location>
        <begin position="559"/>
        <end position="586"/>
    </location>
</feature>
<dbReference type="InterPro" id="IPR003309">
    <property type="entry name" value="SCAN_dom"/>
</dbReference>
<feature type="region of interest" description="Disordered" evidence="12">
    <location>
        <begin position="300"/>
        <end position="331"/>
    </location>
</feature>
<dbReference type="InterPro" id="IPR036236">
    <property type="entry name" value="Znf_C2H2_sf"/>
</dbReference>
<protein>
    <submittedName>
        <fullName evidence="17">Zinc finger protein 446</fullName>
    </submittedName>
</protein>
<dbReference type="Gene3D" id="6.10.140.140">
    <property type="match status" value="1"/>
</dbReference>
<feature type="region of interest" description="Disordered" evidence="12">
    <location>
        <begin position="159"/>
        <end position="180"/>
    </location>
</feature>
<dbReference type="CTD" id="55663"/>
<dbReference type="FunFam" id="3.30.160.60:FF:001246">
    <property type="entry name" value="Zinc finger protein 446"/>
    <property type="match status" value="1"/>
</dbReference>
<evidence type="ECO:0000256" key="4">
    <source>
        <dbReference type="ARBA" id="ARBA00022771"/>
    </source>
</evidence>
<name>A0A2Y9G0D8_TRIMA</name>
<dbReference type="PANTHER" id="PTHR45935">
    <property type="entry name" value="PROTEIN ZBED8-RELATED"/>
    <property type="match status" value="1"/>
</dbReference>
<dbReference type="SUPFAM" id="SSF47353">
    <property type="entry name" value="Retrovirus capsid dimerization domain-like"/>
    <property type="match status" value="1"/>
</dbReference>
<keyword evidence="8" id="KW-0804">Transcription</keyword>
<dbReference type="InterPro" id="IPR013087">
    <property type="entry name" value="Znf_C2H2_type"/>
</dbReference>
<dbReference type="SUPFAM" id="SSF109640">
    <property type="entry name" value="KRAB domain (Kruppel-associated box)"/>
    <property type="match status" value="1"/>
</dbReference>